<dbReference type="PANTHER" id="PTHR35604:SF2">
    <property type="entry name" value="TRANSPOSASE INSH FOR INSERTION SEQUENCE ELEMENT IS5A-RELATED"/>
    <property type="match status" value="1"/>
</dbReference>
<evidence type="ECO:0000313" key="8">
    <source>
        <dbReference type="EMBL" id="KPH74012.1"/>
    </source>
</evidence>
<accession>A0A0N1F0K2</accession>
<dbReference type="GO" id="GO:0004803">
    <property type="term" value="F:transposase activity"/>
    <property type="evidence" value="ECO:0007669"/>
    <property type="project" value="InterPro"/>
</dbReference>
<keyword evidence="4" id="KW-0238">DNA-binding</keyword>
<proteinExistence type="inferred from homology"/>
<feature type="domain" description="Transposase InsH N-terminal" evidence="7">
    <location>
        <begin position="16"/>
        <end position="115"/>
    </location>
</feature>
<dbReference type="PATRIC" id="fig|1526658.3.peg.5484"/>
<dbReference type="GO" id="GO:0006313">
    <property type="term" value="P:DNA transposition"/>
    <property type="evidence" value="ECO:0007669"/>
    <property type="project" value="InterPro"/>
</dbReference>
<sequence length="360" mass="40047">MRGSDERSGSLFSYVDLESRVRRDHPLRPIREIVNAALAGLSMDFETIYAAGVGRPSIPPERLLRALLLQAFYGIRSERQIMERLDYDLLFRWFVGLGVDDAAWDQTTFGKNRDRLLGGDIAHKFLAAVLAHPKVKRLLSSEHFSVDGTLIEAWASMKSFRPKDGSGEPPASGRNGERDFHGEALANATHESATDPDARLFRKGPGREARLCFMGHALMENRNGLVVDACLTKADGHAERIAALHMIEPRADRPGRITLGADKGYDAEDFVNELRAMNVAPHVAAKARRSAVDGRTTRHAGYKVSQIIRKRIEEVFGWTKSAAGVRKTRHRGLARVGWQFTFTLAAYNLIRLPKLLAATP</sequence>
<dbReference type="AlphaFoldDB" id="A0A0N1F0K2"/>
<keyword evidence="3" id="KW-0815">Transposition</keyword>
<evidence type="ECO:0000256" key="2">
    <source>
        <dbReference type="ARBA" id="ARBA00010075"/>
    </source>
</evidence>
<dbReference type="GO" id="GO:0003677">
    <property type="term" value="F:DNA binding"/>
    <property type="evidence" value="ECO:0007669"/>
    <property type="project" value="UniProtKB-KW"/>
</dbReference>
<feature type="domain" description="Transposase IS4-like" evidence="6">
    <location>
        <begin position="204"/>
        <end position="349"/>
    </location>
</feature>
<comment type="similarity">
    <text evidence="2">Belongs to the transposase 11 family.</text>
</comment>
<protein>
    <submittedName>
        <fullName evidence="8">Transposase</fullName>
    </submittedName>
</protein>
<dbReference type="InterPro" id="IPR008490">
    <property type="entry name" value="Transposase_InsH_N"/>
</dbReference>
<dbReference type="OrthoDB" id="9774608at2"/>
<name>A0A0N1F0K2_9HYPH</name>
<gene>
    <name evidence="8" type="ORF">AE618_25990</name>
</gene>
<evidence type="ECO:0000256" key="3">
    <source>
        <dbReference type="ARBA" id="ARBA00022578"/>
    </source>
</evidence>
<keyword evidence="5" id="KW-0233">DNA recombination</keyword>
<evidence type="ECO:0000259" key="7">
    <source>
        <dbReference type="Pfam" id="PF05598"/>
    </source>
</evidence>
<dbReference type="EMBL" id="LGSZ01000090">
    <property type="protein sequence ID" value="KPH74012.1"/>
    <property type="molecule type" value="Genomic_DNA"/>
</dbReference>
<dbReference type="InterPro" id="IPR002559">
    <property type="entry name" value="Transposase_11"/>
</dbReference>
<reference evidence="8 9" key="1">
    <citation type="submission" date="2015-07" db="EMBL/GenBank/DDBJ databases">
        <title>Whole genome sequencing of Bosea vaviloviae isolated from cave pool.</title>
        <authorList>
            <person name="Tan N.E.H."/>
            <person name="Lee Y.P."/>
            <person name="Gan H.M."/>
            <person name="Barton H."/>
            <person name="Savka M.A."/>
        </authorList>
    </citation>
    <scope>NUCLEOTIDE SEQUENCE [LARGE SCALE GENOMIC DNA]</scope>
    <source>
        <strain evidence="8 9">SD260</strain>
    </source>
</reference>
<evidence type="ECO:0000313" key="9">
    <source>
        <dbReference type="Proteomes" id="UP000037822"/>
    </source>
</evidence>
<dbReference type="Proteomes" id="UP000037822">
    <property type="component" value="Unassembled WGS sequence"/>
</dbReference>
<evidence type="ECO:0000259" key="6">
    <source>
        <dbReference type="Pfam" id="PF01609"/>
    </source>
</evidence>
<dbReference type="Pfam" id="PF05598">
    <property type="entry name" value="DUF772"/>
    <property type="match status" value="1"/>
</dbReference>
<evidence type="ECO:0000256" key="1">
    <source>
        <dbReference type="ARBA" id="ARBA00003544"/>
    </source>
</evidence>
<dbReference type="InterPro" id="IPR047959">
    <property type="entry name" value="Transpos_IS5"/>
</dbReference>
<keyword evidence="9" id="KW-1185">Reference proteome</keyword>
<evidence type="ECO:0000256" key="4">
    <source>
        <dbReference type="ARBA" id="ARBA00023125"/>
    </source>
</evidence>
<evidence type="ECO:0000256" key="5">
    <source>
        <dbReference type="ARBA" id="ARBA00023172"/>
    </source>
</evidence>
<comment type="function">
    <text evidence="1">Involved in the transposition of the insertion sequence IS5.</text>
</comment>
<dbReference type="PANTHER" id="PTHR35604">
    <property type="entry name" value="TRANSPOSASE INSH FOR INSERTION SEQUENCE ELEMENT IS5A-RELATED"/>
    <property type="match status" value="1"/>
</dbReference>
<dbReference type="Pfam" id="PF01609">
    <property type="entry name" value="DDE_Tnp_1"/>
    <property type="match status" value="1"/>
</dbReference>
<dbReference type="NCBIfam" id="NF033581">
    <property type="entry name" value="transpos_IS5_4"/>
    <property type="match status" value="1"/>
</dbReference>
<organism evidence="8 9">
    <name type="scientific">Bosea vaviloviae</name>
    <dbReference type="NCBI Taxonomy" id="1526658"/>
    <lineage>
        <taxon>Bacteria</taxon>
        <taxon>Pseudomonadati</taxon>
        <taxon>Pseudomonadota</taxon>
        <taxon>Alphaproteobacteria</taxon>
        <taxon>Hyphomicrobiales</taxon>
        <taxon>Boseaceae</taxon>
        <taxon>Bosea</taxon>
    </lineage>
</organism>
<comment type="caution">
    <text evidence="8">The sequence shown here is derived from an EMBL/GenBank/DDBJ whole genome shotgun (WGS) entry which is preliminary data.</text>
</comment>
<dbReference type="RefSeq" id="WP_054211953.1">
    <property type="nucleotide sequence ID" value="NZ_LGSZ01000090.1"/>
</dbReference>